<dbReference type="PANTHER" id="PTHR24214:SF9">
    <property type="entry name" value="LIM DOMAIN-BINDING PROTEIN 3"/>
    <property type="match status" value="1"/>
</dbReference>
<dbReference type="EMBL" id="JAHRIO010081092">
    <property type="protein sequence ID" value="MEQ2185156.1"/>
    <property type="molecule type" value="Genomic_DNA"/>
</dbReference>
<name>A0ABV0PNS5_9TELE</name>
<protein>
    <recommendedName>
        <fullName evidence="3">Zasp-like motif domain-containing protein</fullName>
    </recommendedName>
</protein>
<dbReference type="InterPro" id="IPR050604">
    <property type="entry name" value="PDZ-LIM_domain"/>
</dbReference>
<organism evidence="4 5">
    <name type="scientific">Goodea atripinnis</name>
    <dbReference type="NCBI Taxonomy" id="208336"/>
    <lineage>
        <taxon>Eukaryota</taxon>
        <taxon>Metazoa</taxon>
        <taxon>Chordata</taxon>
        <taxon>Craniata</taxon>
        <taxon>Vertebrata</taxon>
        <taxon>Euteleostomi</taxon>
        <taxon>Actinopterygii</taxon>
        <taxon>Neopterygii</taxon>
        <taxon>Teleostei</taxon>
        <taxon>Neoteleostei</taxon>
        <taxon>Acanthomorphata</taxon>
        <taxon>Ovalentaria</taxon>
        <taxon>Atherinomorphae</taxon>
        <taxon>Cyprinodontiformes</taxon>
        <taxon>Goodeidae</taxon>
        <taxon>Goodea</taxon>
    </lineage>
</organism>
<keyword evidence="5" id="KW-1185">Reference proteome</keyword>
<evidence type="ECO:0000313" key="5">
    <source>
        <dbReference type="Proteomes" id="UP001476798"/>
    </source>
</evidence>
<keyword evidence="1" id="KW-0440">LIM domain</keyword>
<proteinExistence type="predicted"/>
<feature type="compositionally biased region" description="Polar residues" evidence="2">
    <location>
        <begin position="53"/>
        <end position="74"/>
    </location>
</feature>
<dbReference type="Pfam" id="PF15936">
    <property type="entry name" value="DUF4749"/>
    <property type="match status" value="1"/>
</dbReference>
<sequence length="193" mass="21456">MTHLEAQNKIKMAHHNLALTMTKSKRPIAMAPPRMDAAIPMIPHQQNVLIQNSESRWSSQTESVQVNGRPSASSEPVEVGSPGRRGAAVSPSQRRQYNSPIGLYSEETLREMAAMQAGRSVGSVSGKDQLVDSTSPVYQAVQITEKDQDLNVWGRRSTSTQSKTFQILAHMTRTKSSPQLQQEEDEEVMKRSR</sequence>
<evidence type="ECO:0000259" key="3">
    <source>
        <dbReference type="SMART" id="SM00735"/>
    </source>
</evidence>
<keyword evidence="1" id="KW-0479">Metal-binding</keyword>
<accession>A0ABV0PNS5</accession>
<reference evidence="4 5" key="1">
    <citation type="submission" date="2021-06" db="EMBL/GenBank/DDBJ databases">
        <authorList>
            <person name="Palmer J.M."/>
        </authorList>
    </citation>
    <scope>NUCLEOTIDE SEQUENCE [LARGE SCALE GENOMIC DNA]</scope>
    <source>
        <strain evidence="4 5">GA_2019</strain>
        <tissue evidence="4">Muscle</tissue>
    </source>
</reference>
<dbReference type="InterPro" id="IPR031847">
    <property type="entry name" value="PDLI1-4/Zasp-like_mid"/>
</dbReference>
<evidence type="ECO:0000256" key="2">
    <source>
        <dbReference type="SAM" id="MobiDB-lite"/>
    </source>
</evidence>
<evidence type="ECO:0000256" key="1">
    <source>
        <dbReference type="ARBA" id="ARBA00023038"/>
    </source>
</evidence>
<dbReference type="Proteomes" id="UP001476798">
    <property type="component" value="Unassembled WGS sequence"/>
</dbReference>
<dbReference type="PANTHER" id="PTHR24214">
    <property type="entry name" value="PDZ AND LIM DOMAIN PROTEIN ZASP"/>
    <property type="match status" value="1"/>
</dbReference>
<feature type="compositionally biased region" description="Polar residues" evidence="2">
    <location>
        <begin position="90"/>
        <end position="99"/>
    </location>
</feature>
<evidence type="ECO:0000313" key="4">
    <source>
        <dbReference type="EMBL" id="MEQ2185156.1"/>
    </source>
</evidence>
<dbReference type="SMART" id="SM00735">
    <property type="entry name" value="ZM"/>
    <property type="match status" value="1"/>
</dbReference>
<feature type="region of interest" description="Disordered" evidence="2">
    <location>
        <begin position="171"/>
        <end position="193"/>
    </location>
</feature>
<dbReference type="InterPro" id="IPR006643">
    <property type="entry name" value="Zasp-like_motif"/>
</dbReference>
<gene>
    <name evidence="4" type="ORF">GOODEAATRI_015312</name>
</gene>
<keyword evidence="1" id="KW-0862">Zinc</keyword>
<feature type="domain" description="Zasp-like motif" evidence="3">
    <location>
        <begin position="91"/>
        <end position="116"/>
    </location>
</feature>
<feature type="region of interest" description="Disordered" evidence="2">
    <location>
        <begin position="53"/>
        <end position="99"/>
    </location>
</feature>
<comment type="caution">
    <text evidence="4">The sequence shown here is derived from an EMBL/GenBank/DDBJ whole genome shotgun (WGS) entry which is preliminary data.</text>
</comment>